<dbReference type="Pfam" id="PF02390">
    <property type="entry name" value="Methyltransf_4"/>
    <property type="match status" value="1"/>
</dbReference>
<dbReference type="GO" id="GO:0006094">
    <property type="term" value="P:gluconeogenesis"/>
    <property type="evidence" value="ECO:0007669"/>
    <property type="project" value="TreeGrafter"/>
</dbReference>
<dbReference type="PRINTS" id="PR00477">
    <property type="entry name" value="PHGLYCKINASE"/>
</dbReference>
<keyword evidence="8" id="KW-0547">Nucleotide-binding</keyword>
<comment type="similarity">
    <text evidence="3 12">Belongs to the phosphoglycerate kinase family.</text>
</comment>
<dbReference type="EMBL" id="JBBPBK010000002">
    <property type="protein sequence ID" value="KAK9290234.1"/>
    <property type="molecule type" value="Genomic_DNA"/>
</dbReference>
<comment type="catalytic activity">
    <reaction evidence="1">
        <text>guanosine(46) in tRNA + S-adenosyl-L-methionine = N(7)-methylguanosine(46) in tRNA + S-adenosyl-L-homocysteine</text>
        <dbReference type="Rhea" id="RHEA:42708"/>
        <dbReference type="Rhea" id="RHEA-COMP:10188"/>
        <dbReference type="Rhea" id="RHEA-COMP:10189"/>
        <dbReference type="ChEBI" id="CHEBI:57856"/>
        <dbReference type="ChEBI" id="CHEBI:59789"/>
        <dbReference type="ChEBI" id="CHEBI:74269"/>
        <dbReference type="ChEBI" id="CHEBI:74480"/>
        <dbReference type="EC" id="2.1.1.33"/>
    </reaction>
</comment>
<gene>
    <name evidence="14" type="ORF">L1049_008401</name>
</gene>
<evidence type="ECO:0000256" key="6">
    <source>
        <dbReference type="ARBA" id="ARBA00022691"/>
    </source>
</evidence>
<keyword evidence="4" id="KW-0489">Methyltransferase</keyword>
<sequence>MAQLLNSLHGPLFLNNPSSRDSPSNALTSLQHHLFISRGNYAEFQKCRGVQSSSESNWEVLDHVEKCPLQCEANVSKGGELEVLPHIQTLRKYPKEDLSGKVVLVRFDSTILLREQLDAKARSVSNALFTITYLYEAGAKVILVSDWSSKIDSKLLAADFVSDFLSSVLKLKVVPARCISVYVLSKMDEFKKADILLLENLSEFKEELANCSKFAEKLSSGVDIFVNDSFSQSHKVLASTVGIARFCYASVAGFHFEEGLYQLNKAAKTDGLPYIAIVGGGNLYEKAAALQFLTSRCNGLVFVGMMAFQIMHALGLPVPLNLVEHGALKEALNLIQLARYKKIPLLYPKDFWCMNISLRKQLQIFPAHGILDGWVPVDLGPSSLDEISSLLTKCKKIIWIGPMKFRWSSKDTNGASKLMLMLDKLGQSNCDITVVGTMSCKAVMKESGSVSVYNMVENATVVWEFLKGRKLPGLMALDRAYPFEIDWHATFCDPAQPLVVDIGSGNGLFLLGMAKRRKDLNFLGLEINEKLVRRCLDSIRQSGIKNVYFVATNATSTFRSIVSSYPGELILVSILCPNPDFNKPEYRWRMLQRSLVEAVVDLLESDGKVFLQSDIEEVAVRMKEQFVEYGKGKLTIVHGQDDAISGRGGWLMENPFGITSDWEQHVVDRGAPMYRLMLSKSVRTE</sequence>
<keyword evidence="7" id="KW-0819">tRNA processing</keyword>
<dbReference type="GO" id="GO:0006096">
    <property type="term" value="P:glycolytic process"/>
    <property type="evidence" value="ECO:0007669"/>
    <property type="project" value="InterPro"/>
</dbReference>
<dbReference type="InterPro" id="IPR015824">
    <property type="entry name" value="Phosphoglycerate_kinase_N"/>
</dbReference>
<evidence type="ECO:0000256" key="9">
    <source>
        <dbReference type="ARBA" id="ARBA00022777"/>
    </source>
</evidence>
<dbReference type="GO" id="GO:0005524">
    <property type="term" value="F:ATP binding"/>
    <property type="evidence" value="ECO:0007669"/>
    <property type="project" value="UniProtKB-KW"/>
</dbReference>
<dbReference type="SUPFAM" id="SSF53335">
    <property type="entry name" value="S-adenosyl-L-methionine-dependent methyltransferases"/>
    <property type="match status" value="1"/>
</dbReference>
<keyword evidence="5 12" id="KW-0808">Transferase</keyword>
<keyword evidence="15" id="KW-1185">Reference proteome</keyword>
<dbReference type="PROSITE" id="PS51625">
    <property type="entry name" value="SAM_MT_TRMB"/>
    <property type="match status" value="1"/>
</dbReference>
<dbReference type="PANTHER" id="PTHR11406">
    <property type="entry name" value="PHOSPHOGLYCERATE KINASE"/>
    <property type="match status" value="1"/>
</dbReference>
<keyword evidence="10" id="KW-0067">ATP-binding</keyword>
<dbReference type="PANTHER" id="PTHR11406:SF32">
    <property type="entry name" value="PHOSPHOGLYCERATE KINASE"/>
    <property type="match status" value="1"/>
</dbReference>
<dbReference type="AlphaFoldDB" id="A0AAP0S666"/>
<dbReference type="InterPro" id="IPR001576">
    <property type="entry name" value="Phosphoglycerate_kinase"/>
</dbReference>
<accession>A0AAP0S666</accession>
<comment type="cofactor">
    <cofactor evidence="2">
        <name>Mg(2+)</name>
        <dbReference type="ChEBI" id="CHEBI:18420"/>
    </cofactor>
</comment>
<dbReference type="SUPFAM" id="SSF53748">
    <property type="entry name" value="Phosphoglycerate kinase"/>
    <property type="match status" value="1"/>
</dbReference>
<dbReference type="Gene3D" id="3.40.50.150">
    <property type="entry name" value="Vaccinia Virus protein VP39"/>
    <property type="match status" value="1"/>
</dbReference>
<evidence type="ECO:0000256" key="13">
    <source>
        <dbReference type="RuleBase" id="RU000696"/>
    </source>
</evidence>
<evidence type="ECO:0000313" key="15">
    <source>
        <dbReference type="Proteomes" id="UP001415857"/>
    </source>
</evidence>
<dbReference type="GO" id="GO:0004618">
    <property type="term" value="F:phosphoglycerate kinase activity"/>
    <property type="evidence" value="ECO:0007669"/>
    <property type="project" value="UniProtKB-EC"/>
</dbReference>
<comment type="caution">
    <text evidence="14">The sequence shown here is derived from an EMBL/GenBank/DDBJ whole genome shotgun (WGS) entry which is preliminary data.</text>
</comment>
<evidence type="ECO:0000256" key="8">
    <source>
        <dbReference type="ARBA" id="ARBA00022741"/>
    </source>
</evidence>
<protein>
    <recommendedName>
        <fullName evidence="12">Phosphoglycerate kinase</fullName>
        <ecNumber evidence="12">2.7.2.3</ecNumber>
    </recommendedName>
</protein>
<evidence type="ECO:0000256" key="12">
    <source>
        <dbReference type="RuleBase" id="RU000532"/>
    </source>
</evidence>
<keyword evidence="6" id="KW-0949">S-adenosyl-L-methionine</keyword>
<evidence type="ECO:0000256" key="4">
    <source>
        <dbReference type="ARBA" id="ARBA00022603"/>
    </source>
</evidence>
<organism evidence="14 15">
    <name type="scientific">Liquidambar formosana</name>
    <name type="common">Formosan gum</name>
    <dbReference type="NCBI Taxonomy" id="63359"/>
    <lineage>
        <taxon>Eukaryota</taxon>
        <taxon>Viridiplantae</taxon>
        <taxon>Streptophyta</taxon>
        <taxon>Embryophyta</taxon>
        <taxon>Tracheophyta</taxon>
        <taxon>Spermatophyta</taxon>
        <taxon>Magnoliopsida</taxon>
        <taxon>eudicotyledons</taxon>
        <taxon>Gunneridae</taxon>
        <taxon>Pentapetalae</taxon>
        <taxon>Saxifragales</taxon>
        <taxon>Altingiaceae</taxon>
        <taxon>Liquidambar</taxon>
    </lineage>
</organism>
<evidence type="ECO:0000256" key="10">
    <source>
        <dbReference type="ARBA" id="ARBA00022840"/>
    </source>
</evidence>
<keyword evidence="9 12" id="KW-0418">Kinase</keyword>
<dbReference type="FunFam" id="3.40.50.1260:FF:000013">
    <property type="entry name" value="Phosphoglycerate kinase"/>
    <property type="match status" value="1"/>
</dbReference>
<evidence type="ECO:0000256" key="2">
    <source>
        <dbReference type="ARBA" id="ARBA00001946"/>
    </source>
</evidence>
<dbReference type="FunFam" id="3.40.50.150:FF:000194">
    <property type="entry name" value="Phosphoglycerate kinase"/>
    <property type="match status" value="1"/>
</dbReference>
<dbReference type="InterPro" id="IPR036043">
    <property type="entry name" value="Phosphoglycerate_kinase_sf"/>
</dbReference>
<evidence type="ECO:0000256" key="5">
    <source>
        <dbReference type="ARBA" id="ARBA00022679"/>
    </source>
</evidence>
<comment type="catalytic activity">
    <reaction evidence="12">
        <text>(2R)-3-phosphoglycerate + ATP = (2R)-3-phospho-glyceroyl phosphate + ADP</text>
        <dbReference type="Rhea" id="RHEA:14801"/>
        <dbReference type="ChEBI" id="CHEBI:30616"/>
        <dbReference type="ChEBI" id="CHEBI:57604"/>
        <dbReference type="ChEBI" id="CHEBI:58272"/>
        <dbReference type="ChEBI" id="CHEBI:456216"/>
        <dbReference type="EC" id="2.7.2.3"/>
    </reaction>
</comment>
<evidence type="ECO:0000256" key="1">
    <source>
        <dbReference type="ARBA" id="ARBA00000142"/>
    </source>
</evidence>
<dbReference type="InterPro" id="IPR029063">
    <property type="entry name" value="SAM-dependent_MTases_sf"/>
</dbReference>
<dbReference type="EC" id="2.7.2.3" evidence="12"/>
<keyword evidence="11" id="KW-0460">Magnesium</keyword>
<evidence type="ECO:0000256" key="7">
    <source>
        <dbReference type="ARBA" id="ARBA00022694"/>
    </source>
</evidence>
<dbReference type="Gene3D" id="3.40.50.1260">
    <property type="entry name" value="Phosphoglycerate kinase, N-terminal domain"/>
    <property type="match status" value="2"/>
</dbReference>
<dbReference type="InterPro" id="IPR003358">
    <property type="entry name" value="tRNA_(Gua-N-7)_MeTrfase_Trmb"/>
</dbReference>
<dbReference type="CDD" id="cd02440">
    <property type="entry name" value="AdoMet_MTases"/>
    <property type="match status" value="1"/>
</dbReference>
<evidence type="ECO:0000256" key="11">
    <source>
        <dbReference type="ARBA" id="ARBA00022842"/>
    </source>
</evidence>
<name>A0AAP0S666_LIQFO</name>
<evidence type="ECO:0000256" key="3">
    <source>
        <dbReference type="ARBA" id="ARBA00008982"/>
    </source>
</evidence>
<dbReference type="GO" id="GO:0043531">
    <property type="term" value="F:ADP binding"/>
    <property type="evidence" value="ECO:0007669"/>
    <property type="project" value="TreeGrafter"/>
</dbReference>
<dbReference type="GO" id="GO:0005829">
    <property type="term" value="C:cytosol"/>
    <property type="evidence" value="ECO:0007669"/>
    <property type="project" value="TreeGrafter"/>
</dbReference>
<dbReference type="GO" id="GO:0008176">
    <property type="term" value="F:tRNA (guanine(46)-N7)-methyltransferase activity"/>
    <property type="evidence" value="ECO:0007669"/>
    <property type="project" value="UniProtKB-EC"/>
</dbReference>
<comment type="subunit">
    <text evidence="13">Monomer.</text>
</comment>
<reference evidence="14 15" key="1">
    <citation type="journal article" date="2024" name="Plant J.">
        <title>Genome sequences and population genomics reveal climatic adaptation and genomic divergence between two closely related sweetgum species.</title>
        <authorList>
            <person name="Xu W.Q."/>
            <person name="Ren C.Q."/>
            <person name="Zhang X.Y."/>
            <person name="Comes H.P."/>
            <person name="Liu X.H."/>
            <person name="Li Y.G."/>
            <person name="Kettle C.J."/>
            <person name="Jalonen R."/>
            <person name="Gaisberger H."/>
            <person name="Ma Y.Z."/>
            <person name="Qiu Y.X."/>
        </authorList>
    </citation>
    <scope>NUCLEOTIDE SEQUENCE [LARGE SCALE GENOMIC DNA]</scope>
    <source>
        <strain evidence="14">Hangzhou</strain>
    </source>
</reference>
<proteinExistence type="inferred from homology"/>
<evidence type="ECO:0000313" key="14">
    <source>
        <dbReference type="EMBL" id="KAK9290234.1"/>
    </source>
</evidence>
<dbReference type="Pfam" id="PF00162">
    <property type="entry name" value="PGK"/>
    <property type="match status" value="1"/>
</dbReference>
<dbReference type="Proteomes" id="UP001415857">
    <property type="component" value="Unassembled WGS sequence"/>
</dbReference>